<dbReference type="GO" id="GO:0004553">
    <property type="term" value="F:hydrolase activity, hydrolyzing O-glycosyl compounds"/>
    <property type="evidence" value="ECO:0007669"/>
    <property type="project" value="InterPro"/>
</dbReference>
<dbReference type="AlphaFoldDB" id="W0JVL5"/>
<sequence length="223" mass="25296">MKEYTITRAEGDVPLGEAVDGTPWENARPFRIDEFSWYEGGPKPLTTGRACYDDEAIYLQFFVEDDDISADVTTLNGPTFEDSSVEFFADPTPEQDSMYFNFEPNCCGQFKVAWQEAGWQERGLERDLISPELASRISIETSVSGPTTTGRREDSWWLTAAIPFDVLSELTGYNISPTAGTEWRGNFYRSGVASDSQKATWNPIEKPEPEYHSPEYFGRLRFD</sequence>
<dbReference type="GO" id="GO:0016052">
    <property type="term" value="P:carbohydrate catabolic process"/>
    <property type="evidence" value="ECO:0007669"/>
    <property type="project" value="InterPro"/>
</dbReference>
<evidence type="ECO:0000259" key="1">
    <source>
        <dbReference type="Pfam" id="PF16011"/>
    </source>
</evidence>
<organism evidence="2 3">
    <name type="scientific">Halostagnicola larsenii XH-48</name>
    <dbReference type="NCBI Taxonomy" id="797299"/>
    <lineage>
        <taxon>Archaea</taxon>
        <taxon>Methanobacteriati</taxon>
        <taxon>Methanobacteriota</taxon>
        <taxon>Stenosarchaea group</taxon>
        <taxon>Halobacteria</taxon>
        <taxon>Halobacteriales</taxon>
        <taxon>Natrialbaceae</taxon>
        <taxon>Halostagnicola</taxon>
    </lineage>
</organism>
<dbReference type="SUPFAM" id="SSF49344">
    <property type="entry name" value="CBD9-like"/>
    <property type="match status" value="1"/>
</dbReference>
<dbReference type="InterPro" id="IPR010502">
    <property type="entry name" value="Carb-bd_dom_fam9"/>
</dbReference>
<accession>W0JVL5</accession>
<protein>
    <recommendedName>
        <fullName evidence="1">Carbohydrate-binding domain-containing protein</fullName>
    </recommendedName>
</protein>
<dbReference type="OrthoDB" id="306059at2157"/>
<dbReference type="RefSeq" id="WP_049954280.1">
    <property type="nucleotide sequence ID" value="NZ_CP007056.1"/>
</dbReference>
<dbReference type="Gene3D" id="2.60.40.1190">
    <property type="match status" value="1"/>
</dbReference>
<keyword evidence="3" id="KW-1185">Reference proteome</keyword>
<dbReference type="GO" id="GO:0030246">
    <property type="term" value="F:carbohydrate binding"/>
    <property type="evidence" value="ECO:0007669"/>
    <property type="project" value="InterPro"/>
</dbReference>
<dbReference type="EMBL" id="CP007056">
    <property type="protein sequence ID" value="AHG01362.1"/>
    <property type="molecule type" value="Genomic_DNA"/>
</dbReference>
<evidence type="ECO:0000313" key="3">
    <source>
        <dbReference type="Proteomes" id="UP000019024"/>
    </source>
</evidence>
<proteinExistence type="predicted"/>
<geneLocation type="plasmid" evidence="2">
    <name>unnamed</name>
</geneLocation>
<gene>
    <name evidence="2" type="ORF">HALLA_02970</name>
</gene>
<feature type="domain" description="Carbohydrate-binding" evidence="1">
    <location>
        <begin position="30"/>
        <end position="222"/>
    </location>
</feature>
<dbReference type="Pfam" id="PF16011">
    <property type="entry name" value="CBM9_2"/>
    <property type="match status" value="1"/>
</dbReference>
<evidence type="ECO:0000313" key="2">
    <source>
        <dbReference type="EMBL" id="AHG01362.1"/>
    </source>
</evidence>
<keyword evidence="2" id="KW-0614">Plasmid</keyword>
<dbReference type="eggNOG" id="arCOG10798">
    <property type="taxonomic scope" value="Archaea"/>
</dbReference>
<dbReference type="GeneID" id="25146775"/>
<dbReference type="KEGG" id="hlr:HALLA_02970"/>
<reference evidence="2 3" key="1">
    <citation type="submission" date="2014-01" db="EMBL/GenBank/DDBJ databases">
        <authorList>
            <consortium name="DOE Joint Genome Institute"/>
            <person name="Anderson I."/>
            <person name="Huntemann M."/>
            <person name="Han J."/>
            <person name="Chen A."/>
            <person name="Kyrpides N."/>
            <person name="Mavromatis K."/>
            <person name="Markowitz V."/>
            <person name="Palaniappan K."/>
            <person name="Ivanova N."/>
            <person name="Schaumberg A."/>
            <person name="Pati A."/>
            <person name="Liolios K."/>
            <person name="Nordberg H.P."/>
            <person name="Cantor M.N."/>
            <person name="Hua S.X."/>
            <person name="Woyke T."/>
        </authorList>
    </citation>
    <scope>NUCLEOTIDE SEQUENCE [LARGE SCALE GENOMIC DNA]</scope>
    <source>
        <strain evidence="2 3">XH-48</strain>
        <plasmid evidence="3">1</plasmid>
    </source>
</reference>
<dbReference type="CDD" id="cd09620">
    <property type="entry name" value="CBM9_like_3"/>
    <property type="match status" value="1"/>
</dbReference>
<name>W0JVL5_9EURY</name>
<dbReference type="Proteomes" id="UP000019024">
    <property type="component" value="Plasmid unnamed"/>
</dbReference>
<dbReference type="HOGENOM" id="CLU_106157_0_0_2"/>